<dbReference type="Pfam" id="PF11718">
    <property type="entry name" value="CPSF73-100_C"/>
    <property type="match status" value="2"/>
</dbReference>
<evidence type="ECO:0000256" key="3">
    <source>
        <dbReference type="ARBA" id="ARBA00023242"/>
    </source>
</evidence>
<reference evidence="5" key="1">
    <citation type="submission" date="2023-12" db="EMBL/GenBank/DDBJ databases">
        <title>Genome assembly of Anisodus tanguticus.</title>
        <authorList>
            <person name="Wang Y.-J."/>
        </authorList>
    </citation>
    <scope>NUCLEOTIDE SEQUENCE</scope>
    <source>
        <strain evidence="5">KB-2021</strain>
        <tissue evidence="5">Leaf</tissue>
    </source>
</reference>
<dbReference type="GO" id="GO:0006397">
    <property type="term" value="P:mRNA processing"/>
    <property type="evidence" value="ECO:0007669"/>
    <property type="project" value="UniProtKB-KW"/>
</dbReference>
<evidence type="ECO:0000256" key="1">
    <source>
        <dbReference type="ARBA" id="ARBA00004123"/>
    </source>
</evidence>
<keyword evidence="2" id="KW-0507">mRNA processing</keyword>
<evidence type="ECO:0000259" key="4">
    <source>
        <dbReference type="SMART" id="SM01098"/>
    </source>
</evidence>
<protein>
    <recommendedName>
        <fullName evidence="4">Pre-mRNA 3'-end-processing endonuclease polyadenylation factor C-term domain-containing protein</fullName>
    </recommendedName>
</protein>
<gene>
    <name evidence="5" type="ORF">RND71_042318</name>
</gene>
<evidence type="ECO:0000313" key="6">
    <source>
        <dbReference type="Proteomes" id="UP001291623"/>
    </source>
</evidence>
<evidence type="ECO:0000313" key="5">
    <source>
        <dbReference type="EMBL" id="KAK4337831.1"/>
    </source>
</evidence>
<accession>A0AAE1QR77</accession>
<dbReference type="EMBL" id="JAVYJV010000024">
    <property type="protein sequence ID" value="KAK4337831.1"/>
    <property type="molecule type" value="Genomic_DNA"/>
</dbReference>
<proteinExistence type="predicted"/>
<keyword evidence="3" id="KW-0539">Nucleus</keyword>
<evidence type="ECO:0000256" key="2">
    <source>
        <dbReference type="ARBA" id="ARBA00022664"/>
    </source>
</evidence>
<keyword evidence="6" id="KW-1185">Reference proteome</keyword>
<dbReference type="Proteomes" id="UP001291623">
    <property type="component" value="Unassembled WGS sequence"/>
</dbReference>
<feature type="domain" description="Pre-mRNA 3'-end-processing endonuclease polyadenylation factor C-term" evidence="4">
    <location>
        <begin position="15"/>
        <end position="198"/>
    </location>
</feature>
<comment type="caution">
    <text evidence="5">The sequence shown here is derived from an EMBL/GenBank/DDBJ whole genome shotgun (WGS) entry which is preliminary data.</text>
</comment>
<comment type="subcellular location">
    <subcellularLocation>
        <location evidence="1">Nucleus</location>
    </subcellularLocation>
</comment>
<dbReference type="AlphaFoldDB" id="A0AAE1QR77"/>
<dbReference type="SMART" id="SM01098">
    <property type="entry name" value="CPSF73-100_C"/>
    <property type="match status" value="1"/>
</dbReference>
<name>A0AAE1QR77_9SOLA</name>
<organism evidence="5 6">
    <name type="scientific">Anisodus tanguticus</name>
    <dbReference type="NCBI Taxonomy" id="243964"/>
    <lineage>
        <taxon>Eukaryota</taxon>
        <taxon>Viridiplantae</taxon>
        <taxon>Streptophyta</taxon>
        <taxon>Embryophyta</taxon>
        <taxon>Tracheophyta</taxon>
        <taxon>Spermatophyta</taxon>
        <taxon>Magnoliopsida</taxon>
        <taxon>eudicotyledons</taxon>
        <taxon>Gunneridae</taxon>
        <taxon>Pentapetalae</taxon>
        <taxon>asterids</taxon>
        <taxon>lamiids</taxon>
        <taxon>Solanales</taxon>
        <taxon>Solanaceae</taxon>
        <taxon>Solanoideae</taxon>
        <taxon>Hyoscyameae</taxon>
        <taxon>Anisodus</taxon>
    </lineage>
</organism>
<sequence>MAKTIGKLAEKTPEVGEIVSGLLVKKGFTYQIMAPDDLHVLLLLYNIDLSRSMKVESSTNEESGVPTLRVHEQVIVKQESENHLSLHWLEDPISDMVSHSVVALVLNVSWDMPKVSIESEILINEEEDVNKAEKIVHALLISLFGDVKFGDIGKLVITVDWNVAHLDKQTGDVECENEGLKERVRTAYRRIRSDVKPILLSAS</sequence>
<dbReference type="GO" id="GO:0005634">
    <property type="term" value="C:nucleus"/>
    <property type="evidence" value="ECO:0007669"/>
    <property type="project" value="UniProtKB-SubCell"/>
</dbReference>
<dbReference type="InterPro" id="IPR021718">
    <property type="entry name" value="CPSF73-100_C"/>
</dbReference>